<organism evidence="3 4">
    <name type="scientific">Petropleomorpha daqingensis</name>
    <dbReference type="NCBI Taxonomy" id="2026353"/>
    <lineage>
        <taxon>Bacteria</taxon>
        <taxon>Bacillati</taxon>
        <taxon>Actinomycetota</taxon>
        <taxon>Actinomycetes</taxon>
        <taxon>Geodermatophilales</taxon>
        <taxon>Geodermatophilaceae</taxon>
        <taxon>Petropleomorpha</taxon>
    </lineage>
</organism>
<gene>
    <name evidence="3" type="ORF">GGQ55_000089</name>
</gene>
<evidence type="ECO:0000256" key="1">
    <source>
        <dbReference type="SAM" id="MobiDB-lite"/>
    </source>
</evidence>
<name>A0A853C9H0_9ACTN</name>
<sequence>MSRRPLLALLLLAGLLAGCGDQGAEAASSSSSTKHEEDEGEEVGAERSGTPATVDCPADATPVDVPGDLSAPLPQGTVVVAVDQRDDGRTVLTGVVPAAEPDVLADLQQAYAAAGITLTEGETEERDAESNFTGNGLTGRWGIRALEDCTPAATRIDLVVRSS</sequence>
<dbReference type="RefSeq" id="WP_179714603.1">
    <property type="nucleotide sequence ID" value="NZ_JACBZT010000001.1"/>
</dbReference>
<dbReference type="Proteomes" id="UP000541969">
    <property type="component" value="Unassembled WGS sequence"/>
</dbReference>
<feature type="signal peptide" evidence="2">
    <location>
        <begin position="1"/>
        <end position="26"/>
    </location>
</feature>
<evidence type="ECO:0000256" key="2">
    <source>
        <dbReference type="SAM" id="SignalP"/>
    </source>
</evidence>
<proteinExistence type="predicted"/>
<keyword evidence="4" id="KW-1185">Reference proteome</keyword>
<accession>A0A853C9H0</accession>
<dbReference type="PROSITE" id="PS51257">
    <property type="entry name" value="PROKAR_LIPOPROTEIN"/>
    <property type="match status" value="1"/>
</dbReference>
<dbReference type="AlphaFoldDB" id="A0A853C9H0"/>
<keyword evidence="3" id="KW-0449">Lipoprotein</keyword>
<protein>
    <submittedName>
        <fullName evidence="3">Putative small lipoprotein YifL</fullName>
    </submittedName>
</protein>
<comment type="caution">
    <text evidence="3">The sequence shown here is derived from an EMBL/GenBank/DDBJ whole genome shotgun (WGS) entry which is preliminary data.</text>
</comment>
<dbReference type="EMBL" id="JACBZT010000001">
    <property type="protein sequence ID" value="NYJ03811.1"/>
    <property type="molecule type" value="Genomic_DNA"/>
</dbReference>
<feature type="chain" id="PRO_5032290996" evidence="2">
    <location>
        <begin position="27"/>
        <end position="163"/>
    </location>
</feature>
<reference evidence="3 4" key="1">
    <citation type="submission" date="2020-07" db="EMBL/GenBank/DDBJ databases">
        <title>Sequencing the genomes of 1000 actinobacteria strains.</title>
        <authorList>
            <person name="Klenk H.-P."/>
        </authorList>
    </citation>
    <scope>NUCLEOTIDE SEQUENCE [LARGE SCALE GENOMIC DNA]</scope>
    <source>
        <strain evidence="3 4">DSM 104001</strain>
    </source>
</reference>
<keyword evidence="2" id="KW-0732">Signal</keyword>
<evidence type="ECO:0000313" key="3">
    <source>
        <dbReference type="EMBL" id="NYJ03811.1"/>
    </source>
</evidence>
<feature type="region of interest" description="Disordered" evidence="1">
    <location>
        <begin position="21"/>
        <end position="73"/>
    </location>
</feature>
<evidence type="ECO:0000313" key="4">
    <source>
        <dbReference type="Proteomes" id="UP000541969"/>
    </source>
</evidence>